<comment type="similarity">
    <text evidence="1">Belongs to the SMC family. SbcC subfamily.</text>
</comment>
<keyword evidence="4" id="KW-0175">Coiled coil</keyword>
<feature type="domain" description="Rad50/SbcC-type AAA" evidence="6">
    <location>
        <begin position="6"/>
        <end position="291"/>
    </location>
</feature>
<evidence type="ECO:0000313" key="8">
    <source>
        <dbReference type="Proteomes" id="UP000287601"/>
    </source>
</evidence>
<keyword evidence="8" id="KW-1185">Reference proteome</keyword>
<evidence type="ECO:0000256" key="1">
    <source>
        <dbReference type="ARBA" id="ARBA00006930"/>
    </source>
</evidence>
<organism evidence="7 8">
    <name type="scientific">Aminipila luticellarii</name>
    <dbReference type="NCBI Taxonomy" id="2507160"/>
    <lineage>
        <taxon>Bacteria</taxon>
        <taxon>Bacillati</taxon>
        <taxon>Bacillota</taxon>
        <taxon>Clostridia</taxon>
        <taxon>Peptostreptococcales</taxon>
        <taxon>Anaerovoracaceae</taxon>
        <taxon>Aminipila</taxon>
    </lineage>
</organism>
<dbReference type="EMBL" id="CP035281">
    <property type="protein sequence ID" value="QAT42946.1"/>
    <property type="molecule type" value="Genomic_DNA"/>
</dbReference>
<evidence type="ECO:0000313" key="7">
    <source>
        <dbReference type="EMBL" id="QAT42946.1"/>
    </source>
</evidence>
<dbReference type="GO" id="GO:0016887">
    <property type="term" value="F:ATP hydrolysis activity"/>
    <property type="evidence" value="ECO:0007669"/>
    <property type="project" value="InterPro"/>
</dbReference>
<dbReference type="PANTHER" id="PTHR32114">
    <property type="entry name" value="ABC TRANSPORTER ABCH.3"/>
    <property type="match status" value="1"/>
</dbReference>
<feature type="coiled-coil region" evidence="4">
    <location>
        <begin position="361"/>
        <end position="439"/>
    </location>
</feature>
<feature type="coiled-coil region" evidence="4">
    <location>
        <begin position="262"/>
        <end position="296"/>
    </location>
</feature>
<sequence length="923" mass="104772">MKPVNLIISAFGPYADKLELPLSKLGASGLYLITGDTGAGKTTIFDAITFALYGEASGNNREASMFRSKYAEENTPTFVEMVFLYGDKEYKIRRNPEYLRPVKRGEGVTAEKAEAELTYPDGKVLTNAKRVTEAVEQLIGLDREQFKQIAMIAQGDFLRLLLASTKERSEIFRDIFSTKCYQVLQDRLKSEASTLKNEQDRLKQSILQYIDGVLCDPGSELNGELSKIKTAESVAAPEETNQVIKAIIAEDELEEASCRKRLFELEKNLEEVNRTLEKAEKDRKAFKDLSLEKEKKGQKLRLMTQNQQTVEAESERQPEMEKLVGRIQTATDQLPQYDELQSVNKAVLKREELLSKHKNDLVNITEQIEKSTVLLNDLQKEWELIKDTGLYREKLKSQEKDMLEKQKRVQILLEALSDFEQLSEKLVTVQKKYQEYSQRSETVKKRWNAMEKAFLDEQAGLLASRLEEGKRCPVCGSLEHPLKAELSRKAPTESELQKAKEESEKLQSEAATYSAEAGNLMGKAEAFRAEILRQSSDLLILCAFEDIKGQVQREEIERRKALSEMAERIRYEENKIKRKEQLERDIPLMEKTLKDCDSTASGLNREIASLDSERKALVESKQKIASVLEFSTKDEAEKNIKTLVDRKVKMQEAFEKAKKDFEKCKIEIAECSARIKTLNEQLKDAEPVDLDKVYTQKNALVQEKSELDSKRMQIASRLDRNQAAWSSIQTKNESLSEIEKRWMWVKALSDTANGSMAGKEKIMLETYIQMNYFDQIIARANTRLMVMTGGQYELKRRTDMGNKQSQSGLELDVIDHYNGSERSVKTLSGGESFKASLCLALGLSDEIQSSAGGIRLDAMFVDEGFGSLDEESLNQAIRALAELTEGNRLVGIISHVTELKEKIDKQIVITKEKAGGSRATIYC</sequence>
<dbReference type="GO" id="GO:0006302">
    <property type="term" value="P:double-strand break repair"/>
    <property type="evidence" value="ECO:0007669"/>
    <property type="project" value="InterPro"/>
</dbReference>
<dbReference type="Proteomes" id="UP000287601">
    <property type="component" value="Chromosome"/>
</dbReference>
<dbReference type="Pfam" id="PF13558">
    <property type="entry name" value="SbcC_Walker_B"/>
    <property type="match status" value="1"/>
</dbReference>
<dbReference type="InterPro" id="IPR038729">
    <property type="entry name" value="Rad50/SbcC_AAA"/>
</dbReference>
<name>A0A410PVQ0_9FIRM</name>
<dbReference type="AlphaFoldDB" id="A0A410PVQ0"/>
<dbReference type="SUPFAM" id="SSF52540">
    <property type="entry name" value="P-loop containing nucleoside triphosphate hydrolases"/>
    <property type="match status" value="2"/>
</dbReference>
<dbReference type="Pfam" id="PF13476">
    <property type="entry name" value="AAA_23"/>
    <property type="match status" value="1"/>
</dbReference>
<comment type="subunit">
    <text evidence="2">Heterodimer of SbcC and SbcD.</text>
</comment>
<evidence type="ECO:0000256" key="3">
    <source>
        <dbReference type="ARBA" id="ARBA00013368"/>
    </source>
</evidence>
<dbReference type="PANTHER" id="PTHR32114:SF2">
    <property type="entry name" value="ABC TRANSPORTER ABCH.3"/>
    <property type="match status" value="1"/>
</dbReference>
<accession>A0A410PVQ0</accession>
<feature type="coiled-coil region" evidence="4">
    <location>
        <begin position="633"/>
        <end position="681"/>
    </location>
</feature>
<protein>
    <recommendedName>
        <fullName evidence="3">Nuclease SbcCD subunit C</fullName>
    </recommendedName>
</protein>
<feature type="region of interest" description="Disordered" evidence="5">
    <location>
        <begin position="486"/>
        <end position="506"/>
    </location>
</feature>
<dbReference type="Gene3D" id="3.40.50.300">
    <property type="entry name" value="P-loop containing nucleotide triphosphate hydrolases"/>
    <property type="match status" value="2"/>
</dbReference>
<reference evidence="7 8" key="1">
    <citation type="submission" date="2019-01" db="EMBL/GenBank/DDBJ databases">
        <title>Draft genomes of a novel of Aminipila strains.</title>
        <authorList>
            <person name="Ma S."/>
        </authorList>
    </citation>
    <scope>NUCLEOTIDE SEQUENCE [LARGE SCALE GENOMIC DNA]</scope>
    <source>
        <strain evidence="8">JN-39</strain>
    </source>
</reference>
<dbReference type="OrthoDB" id="9795626at2"/>
<evidence type="ECO:0000256" key="2">
    <source>
        <dbReference type="ARBA" id="ARBA00011322"/>
    </source>
</evidence>
<evidence type="ECO:0000256" key="4">
    <source>
        <dbReference type="SAM" id="Coils"/>
    </source>
</evidence>
<dbReference type="RefSeq" id="WP_128745595.1">
    <property type="nucleotide sequence ID" value="NZ_CP035281.1"/>
</dbReference>
<gene>
    <name evidence="7" type="ORF">EQM06_06685</name>
</gene>
<evidence type="ECO:0000259" key="6">
    <source>
        <dbReference type="Pfam" id="PF13476"/>
    </source>
</evidence>
<dbReference type="InterPro" id="IPR027417">
    <property type="entry name" value="P-loop_NTPase"/>
</dbReference>
<proteinExistence type="inferred from homology"/>
<dbReference type="KEGG" id="amij:EQM06_06685"/>
<evidence type="ECO:0000256" key="5">
    <source>
        <dbReference type="SAM" id="MobiDB-lite"/>
    </source>
</evidence>